<dbReference type="EMBL" id="JBHUPG010000009">
    <property type="protein sequence ID" value="MFD2911421.1"/>
    <property type="molecule type" value="Genomic_DNA"/>
</dbReference>
<evidence type="ECO:0000313" key="2">
    <source>
        <dbReference type="Proteomes" id="UP001597561"/>
    </source>
</evidence>
<organism evidence="1 2">
    <name type="scientific">Jeotgalibacillus terrae</name>
    <dbReference type="NCBI Taxonomy" id="587735"/>
    <lineage>
        <taxon>Bacteria</taxon>
        <taxon>Bacillati</taxon>
        <taxon>Bacillota</taxon>
        <taxon>Bacilli</taxon>
        <taxon>Bacillales</taxon>
        <taxon>Caryophanaceae</taxon>
        <taxon>Jeotgalibacillus</taxon>
    </lineage>
</organism>
<protein>
    <submittedName>
        <fullName evidence="1">Phage tail protein</fullName>
    </submittedName>
</protein>
<dbReference type="InterPro" id="IPR010633">
    <property type="entry name" value="Phage_lambda_GpZ"/>
</dbReference>
<dbReference type="Pfam" id="PF06763">
    <property type="entry name" value="Minor_tail_Z"/>
    <property type="match status" value="1"/>
</dbReference>
<proteinExistence type="predicted"/>
<keyword evidence="2" id="KW-1185">Reference proteome</keyword>
<evidence type="ECO:0000313" key="1">
    <source>
        <dbReference type="EMBL" id="MFD2911421.1"/>
    </source>
</evidence>
<dbReference type="Proteomes" id="UP001597561">
    <property type="component" value="Unassembled WGS sequence"/>
</dbReference>
<name>A0ABW5ZH50_9BACL</name>
<comment type="caution">
    <text evidence="1">The sequence shown here is derived from an EMBL/GenBank/DDBJ whole genome shotgun (WGS) entry which is preliminary data.</text>
</comment>
<sequence length="188" mass="21144">MRPTVSIDQNTLDYAEHMLGDLKKKAPNAISAALNRAMNTVATNISKEIRQEYNIKAGDIKETLSKTRASRTNMNAIVSSRGNLIPLDRFKVTPKNPSPKRKAPIRVGVKKGGKKTLLGAFVADINGNKVFRRQGKKRLPIDRMFGPSVPQMLKNEDIRLRVNQEGQLMFNKRLDHEINRILERSAGQ</sequence>
<reference evidence="2" key="1">
    <citation type="journal article" date="2019" name="Int. J. Syst. Evol. Microbiol.">
        <title>The Global Catalogue of Microorganisms (GCM) 10K type strain sequencing project: providing services to taxonomists for standard genome sequencing and annotation.</title>
        <authorList>
            <consortium name="The Broad Institute Genomics Platform"/>
            <consortium name="The Broad Institute Genome Sequencing Center for Infectious Disease"/>
            <person name="Wu L."/>
            <person name="Ma J."/>
        </authorList>
    </citation>
    <scope>NUCLEOTIDE SEQUENCE [LARGE SCALE GENOMIC DNA]</scope>
    <source>
        <strain evidence="2">KCTC 13528</strain>
    </source>
</reference>
<dbReference type="RefSeq" id="WP_204730066.1">
    <property type="nucleotide sequence ID" value="NZ_JAFBDK010000013.1"/>
</dbReference>
<accession>A0ABW5ZH50</accession>
<gene>
    <name evidence="1" type="ORF">ACFS5P_06000</name>
</gene>